<dbReference type="GO" id="GO:0045292">
    <property type="term" value="P:mRNA cis splicing, via spliceosome"/>
    <property type="evidence" value="ECO:0007669"/>
    <property type="project" value="UniProtKB-UniRule"/>
</dbReference>
<feature type="compositionally biased region" description="Basic and acidic residues" evidence="7">
    <location>
        <begin position="108"/>
        <end position="154"/>
    </location>
</feature>
<evidence type="ECO:0000259" key="8">
    <source>
        <dbReference type="PROSITE" id="PS50174"/>
    </source>
</evidence>
<evidence type="ECO:0000256" key="4">
    <source>
        <dbReference type="ARBA" id="ARBA00023187"/>
    </source>
</evidence>
<protein>
    <recommendedName>
        <fullName evidence="8">G-patch domain-containing protein</fullName>
    </recommendedName>
</protein>
<feature type="region of interest" description="Disordered" evidence="7">
    <location>
        <begin position="1"/>
        <end position="202"/>
    </location>
</feature>
<dbReference type="InterPro" id="IPR000467">
    <property type="entry name" value="G_patch_dom"/>
</dbReference>
<dbReference type="PIRSF" id="PIRSF031066">
    <property type="entry name" value="Splicing_factor_SPF45"/>
    <property type="match status" value="1"/>
</dbReference>
<keyword evidence="10" id="KW-1185">Reference proteome</keyword>
<accession>A0AAE0GVJ2</accession>
<proteinExistence type="predicted"/>
<dbReference type="InterPro" id="IPR040052">
    <property type="entry name" value="RBM17"/>
</dbReference>
<evidence type="ECO:0000256" key="3">
    <source>
        <dbReference type="ARBA" id="ARBA00022884"/>
    </source>
</evidence>
<evidence type="ECO:0000313" key="10">
    <source>
        <dbReference type="Proteomes" id="UP001190700"/>
    </source>
</evidence>
<dbReference type="GO" id="GO:0009507">
    <property type="term" value="C:chloroplast"/>
    <property type="evidence" value="ECO:0007669"/>
    <property type="project" value="UniProtKB-UniRule"/>
</dbReference>
<dbReference type="PANTHER" id="PTHR13288">
    <property type="entry name" value="SPLICING FACTOR 45 SPF45"/>
    <property type="match status" value="1"/>
</dbReference>
<dbReference type="InterPro" id="IPR034653">
    <property type="entry name" value="SPF45_RRM"/>
</dbReference>
<dbReference type="GO" id="GO:0043484">
    <property type="term" value="P:regulation of RNA splicing"/>
    <property type="evidence" value="ECO:0007669"/>
    <property type="project" value="UniProtKB-UniRule"/>
</dbReference>
<sequence length="381" mass="41925">MLGGLYGDLPAAKNANEENASAEKASRPEGWSSGVKAMIPPPRAKNSLVSPPPSVLRAQALGKPKPSPRPTETLAAKNRVSEERPVVQVSTPTYVGASLKTELADEYDPARPNDYEEHCRERVRQKREKELLEQREKQRKEMERERQEREEAQRSRPTGFDQRSNTLNVSGEEAFLRRGRMGGRPPSPPSAGPEASASVQDGGGLTAAQRMMQKMGWREGSGLGRAEQGMTTPLIAKKTEGRAGVVVQGAQNSEMSLLPDAKKQKMGPAAPQQATTRILLLRNMVGPGEVDDDLEDEVAEECAGKYGAVRMVKIFEVTEPNWPVHEAVRIFVEFEREESSMKGKIDLDGRFFGGRVVHASFFSVDRFENNVLAPLPGEVQL</sequence>
<name>A0AAE0GVJ2_9CHLO</name>
<dbReference type="InterPro" id="IPR035979">
    <property type="entry name" value="RBD_domain_sf"/>
</dbReference>
<dbReference type="PANTHER" id="PTHR13288:SF8">
    <property type="entry name" value="SPLICING FACTOR 45"/>
    <property type="match status" value="1"/>
</dbReference>
<dbReference type="InterPro" id="IPR012677">
    <property type="entry name" value="Nucleotide-bd_a/b_plait_sf"/>
</dbReference>
<reference evidence="9 10" key="1">
    <citation type="journal article" date="2015" name="Genome Biol. Evol.">
        <title>Comparative Genomics of a Bacterivorous Green Alga Reveals Evolutionary Causalities and Consequences of Phago-Mixotrophic Mode of Nutrition.</title>
        <authorList>
            <person name="Burns J.A."/>
            <person name="Paasch A."/>
            <person name="Narechania A."/>
            <person name="Kim E."/>
        </authorList>
    </citation>
    <scope>NUCLEOTIDE SEQUENCE [LARGE SCALE GENOMIC DNA]</scope>
    <source>
        <strain evidence="9 10">PLY_AMNH</strain>
    </source>
</reference>
<comment type="subcellular location">
    <subcellularLocation>
        <location evidence="1">Nucleus</location>
    </subcellularLocation>
</comment>
<dbReference type="Proteomes" id="UP001190700">
    <property type="component" value="Unassembled WGS sequence"/>
</dbReference>
<dbReference type="SMART" id="SM00361">
    <property type="entry name" value="RRM_1"/>
    <property type="match status" value="1"/>
</dbReference>
<evidence type="ECO:0000313" key="9">
    <source>
        <dbReference type="EMBL" id="KAK3285082.1"/>
    </source>
</evidence>
<dbReference type="Pfam" id="PF01585">
    <property type="entry name" value="G-patch"/>
    <property type="match status" value="1"/>
</dbReference>
<evidence type="ECO:0000256" key="6">
    <source>
        <dbReference type="PIRNR" id="PIRNR031066"/>
    </source>
</evidence>
<dbReference type="EMBL" id="LGRX02001972">
    <property type="protein sequence ID" value="KAK3285082.1"/>
    <property type="molecule type" value="Genomic_DNA"/>
</dbReference>
<feature type="domain" description="G-patch" evidence="8">
    <location>
        <begin position="204"/>
        <end position="250"/>
    </location>
</feature>
<evidence type="ECO:0000256" key="2">
    <source>
        <dbReference type="ARBA" id="ARBA00022664"/>
    </source>
</evidence>
<dbReference type="FunFam" id="3.30.70.330:FF:000382">
    <property type="entry name" value="G-patch domain-containing protein"/>
    <property type="match status" value="1"/>
</dbReference>
<dbReference type="SMART" id="SM00443">
    <property type="entry name" value="G_patch"/>
    <property type="match status" value="1"/>
</dbReference>
<dbReference type="SUPFAM" id="SSF54928">
    <property type="entry name" value="RNA-binding domain, RBD"/>
    <property type="match status" value="1"/>
</dbReference>
<dbReference type="AlphaFoldDB" id="A0AAE0GVJ2"/>
<dbReference type="CDD" id="cd12647">
    <property type="entry name" value="RRM_UHM_SPF45"/>
    <property type="match status" value="1"/>
</dbReference>
<keyword evidence="3 6" id="KW-0694">RNA-binding</keyword>
<dbReference type="PROSITE" id="PS50174">
    <property type="entry name" value="G_PATCH"/>
    <property type="match status" value="1"/>
</dbReference>
<dbReference type="GO" id="GO:0003723">
    <property type="term" value="F:RNA binding"/>
    <property type="evidence" value="ECO:0007669"/>
    <property type="project" value="UniProtKB-UniRule"/>
</dbReference>
<organism evidence="9 10">
    <name type="scientific">Cymbomonas tetramitiformis</name>
    <dbReference type="NCBI Taxonomy" id="36881"/>
    <lineage>
        <taxon>Eukaryota</taxon>
        <taxon>Viridiplantae</taxon>
        <taxon>Chlorophyta</taxon>
        <taxon>Pyramimonadophyceae</taxon>
        <taxon>Pyramimonadales</taxon>
        <taxon>Pyramimonadaceae</taxon>
        <taxon>Cymbomonas</taxon>
    </lineage>
</organism>
<evidence type="ECO:0000256" key="5">
    <source>
        <dbReference type="ARBA" id="ARBA00023242"/>
    </source>
</evidence>
<feature type="compositionally biased region" description="Low complexity" evidence="7">
    <location>
        <begin position="11"/>
        <end position="23"/>
    </location>
</feature>
<gene>
    <name evidence="9" type="ORF">CYMTET_7298</name>
</gene>
<keyword evidence="4 6" id="KW-0508">mRNA splicing</keyword>
<evidence type="ECO:0000256" key="1">
    <source>
        <dbReference type="ARBA" id="ARBA00004123"/>
    </source>
</evidence>
<dbReference type="Gene3D" id="3.30.70.330">
    <property type="match status" value="1"/>
</dbReference>
<dbReference type="InterPro" id="IPR003954">
    <property type="entry name" value="RRM_euk-type"/>
</dbReference>
<comment type="caution">
    <text evidence="9">The sequence shown here is derived from an EMBL/GenBank/DDBJ whole genome shotgun (WGS) entry which is preliminary data.</text>
</comment>
<keyword evidence="5" id="KW-0539">Nucleus</keyword>
<keyword evidence="2 6" id="KW-0507">mRNA processing</keyword>
<evidence type="ECO:0000256" key="7">
    <source>
        <dbReference type="SAM" id="MobiDB-lite"/>
    </source>
</evidence>
<dbReference type="GO" id="GO:0071011">
    <property type="term" value="C:precatalytic spliceosome"/>
    <property type="evidence" value="ECO:0007669"/>
    <property type="project" value="TreeGrafter"/>
</dbReference>